<keyword evidence="2 4" id="KW-0012">Acyltransferase</keyword>
<dbReference type="Pfam" id="PF13508">
    <property type="entry name" value="Acetyltransf_7"/>
    <property type="match status" value="1"/>
</dbReference>
<dbReference type="InterPro" id="IPR016181">
    <property type="entry name" value="Acyl_CoA_acyltransferase"/>
</dbReference>
<dbReference type="InterPro" id="IPR000182">
    <property type="entry name" value="GNAT_dom"/>
</dbReference>
<dbReference type="Gene3D" id="3.40.630.30">
    <property type="match status" value="1"/>
</dbReference>
<name>A0ABW3PDZ6_9LACO</name>
<dbReference type="PANTHER" id="PTHR10908:SF0">
    <property type="entry name" value="SEROTONIN N-ACETYLTRANSFERASE"/>
    <property type="match status" value="1"/>
</dbReference>
<feature type="domain" description="N-acetyltransferase" evidence="3">
    <location>
        <begin position="3"/>
        <end position="164"/>
    </location>
</feature>
<comment type="caution">
    <text evidence="4">The sequence shown here is derived from an EMBL/GenBank/DDBJ whole genome shotgun (WGS) entry which is preliminary data.</text>
</comment>
<reference evidence="5" key="1">
    <citation type="journal article" date="2019" name="Int. J. Syst. Evol. Microbiol.">
        <title>The Global Catalogue of Microorganisms (GCM) 10K type strain sequencing project: providing services to taxonomists for standard genome sequencing and annotation.</title>
        <authorList>
            <consortium name="The Broad Institute Genomics Platform"/>
            <consortium name="The Broad Institute Genome Sequencing Center for Infectious Disease"/>
            <person name="Wu L."/>
            <person name="Ma J."/>
        </authorList>
    </citation>
    <scope>NUCLEOTIDE SEQUENCE [LARGE SCALE GENOMIC DNA]</scope>
    <source>
        <strain evidence="5">CCUG 71848</strain>
    </source>
</reference>
<evidence type="ECO:0000256" key="1">
    <source>
        <dbReference type="ARBA" id="ARBA00022679"/>
    </source>
</evidence>
<evidence type="ECO:0000259" key="3">
    <source>
        <dbReference type="PROSITE" id="PS51186"/>
    </source>
</evidence>
<evidence type="ECO:0000313" key="5">
    <source>
        <dbReference type="Proteomes" id="UP001597156"/>
    </source>
</evidence>
<dbReference type="RefSeq" id="WP_121978359.1">
    <property type="nucleotide sequence ID" value="NZ_JBHTLH010000006.1"/>
</dbReference>
<organism evidence="4 5">
    <name type="scientific">Lentilactobacillus raoultii</name>
    <dbReference type="NCBI Taxonomy" id="1987503"/>
    <lineage>
        <taxon>Bacteria</taxon>
        <taxon>Bacillati</taxon>
        <taxon>Bacillota</taxon>
        <taxon>Bacilli</taxon>
        <taxon>Lactobacillales</taxon>
        <taxon>Lactobacillaceae</taxon>
        <taxon>Lentilactobacillus</taxon>
    </lineage>
</organism>
<dbReference type="PANTHER" id="PTHR10908">
    <property type="entry name" value="SEROTONIN N-ACETYLTRANSFERASE"/>
    <property type="match status" value="1"/>
</dbReference>
<dbReference type="SUPFAM" id="SSF55729">
    <property type="entry name" value="Acyl-CoA N-acyltransferases (Nat)"/>
    <property type="match status" value="1"/>
</dbReference>
<keyword evidence="1 4" id="KW-0808">Transferase</keyword>
<dbReference type="PROSITE" id="PS51186">
    <property type="entry name" value="GNAT"/>
    <property type="match status" value="1"/>
</dbReference>
<gene>
    <name evidence="4" type="ORF">ACFQ22_02645</name>
</gene>
<dbReference type="EC" id="2.3.-.-" evidence="4"/>
<dbReference type="InterPro" id="IPR051635">
    <property type="entry name" value="SNAT-like"/>
</dbReference>
<protein>
    <submittedName>
        <fullName evidence="4">GNAT family N-acetyltransferase</fullName>
        <ecNumber evidence="4">2.3.-.-</ecNumber>
    </submittedName>
</protein>
<sequence>MNFTYQHAQLQDLNDIMRIEHSGFSTAEAATTDAMHDRIKFYPDTFIVAKNHHAQVVGYIVGPSFSQRYLTDELYEKATPNDPHDPYQTVLSLVVAPHYQHRGIAGQLLLELAKIAHRQDRRAISLTCLKKLIPFYERHGYQNEGVAASNHAAETWYNMVLTLK</sequence>
<keyword evidence="5" id="KW-1185">Reference proteome</keyword>
<evidence type="ECO:0000256" key="2">
    <source>
        <dbReference type="ARBA" id="ARBA00023315"/>
    </source>
</evidence>
<evidence type="ECO:0000313" key="4">
    <source>
        <dbReference type="EMBL" id="MFD1124263.1"/>
    </source>
</evidence>
<dbReference type="EMBL" id="JBHTLH010000006">
    <property type="protein sequence ID" value="MFD1124263.1"/>
    <property type="molecule type" value="Genomic_DNA"/>
</dbReference>
<dbReference type="GO" id="GO:0016746">
    <property type="term" value="F:acyltransferase activity"/>
    <property type="evidence" value="ECO:0007669"/>
    <property type="project" value="UniProtKB-KW"/>
</dbReference>
<proteinExistence type="predicted"/>
<dbReference type="CDD" id="cd04301">
    <property type="entry name" value="NAT_SF"/>
    <property type="match status" value="1"/>
</dbReference>
<dbReference type="Proteomes" id="UP001597156">
    <property type="component" value="Unassembled WGS sequence"/>
</dbReference>
<accession>A0ABW3PDZ6</accession>